<accession>A0A218XIC0</accession>
<feature type="region of interest" description="Disordered" evidence="1">
    <location>
        <begin position="38"/>
        <end position="68"/>
    </location>
</feature>
<evidence type="ECO:0000313" key="2">
    <source>
        <dbReference type="EMBL" id="OWM84558.1"/>
    </source>
</evidence>
<sequence>MSALSHGLGVSTFPWGRVTDTREKELPLAILRPKDRGLASYSGLGEPARKRKKVAEQGQAKTDRTDQKGAKKLSLEFVYERREAGKCCHCNDQQGMGTMLMIPLVGVERGH</sequence>
<name>A0A218XIC0_PUNGR</name>
<gene>
    <name evidence="2" type="ORF">CDL15_Pgr000998</name>
</gene>
<reference evidence="3" key="1">
    <citation type="journal article" date="2017" name="Plant J.">
        <title>The pomegranate (Punica granatum L.) genome and the genomics of punicalagin biosynthesis.</title>
        <authorList>
            <person name="Qin G."/>
            <person name="Xu C."/>
            <person name="Ming R."/>
            <person name="Tang H."/>
            <person name="Guyot R."/>
            <person name="Kramer E.M."/>
            <person name="Hu Y."/>
            <person name="Yi X."/>
            <person name="Qi Y."/>
            <person name="Xu X."/>
            <person name="Gao Z."/>
            <person name="Pan H."/>
            <person name="Jian J."/>
            <person name="Tian Y."/>
            <person name="Yue Z."/>
            <person name="Xu Y."/>
        </authorList>
    </citation>
    <scope>NUCLEOTIDE SEQUENCE [LARGE SCALE GENOMIC DNA]</scope>
    <source>
        <strain evidence="3">cv. Dabenzi</strain>
    </source>
</reference>
<proteinExistence type="predicted"/>
<organism evidence="2 3">
    <name type="scientific">Punica granatum</name>
    <name type="common">Pomegranate</name>
    <dbReference type="NCBI Taxonomy" id="22663"/>
    <lineage>
        <taxon>Eukaryota</taxon>
        <taxon>Viridiplantae</taxon>
        <taxon>Streptophyta</taxon>
        <taxon>Embryophyta</taxon>
        <taxon>Tracheophyta</taxon>
        <taxon>Spermatophyta</taxon>
        <taxon>Magnoliopsida</taxon>
        <taxon>eudicotyledons</taxon>
        <taxon>Gunneridae</taxon>
        <taxon>Pentapetalae</taxon>
        <taxon>rosids</taxon>
        <taxon>malvids</taxon>
        <taxon>Myrtales</taxon>
        <taxon>Lythraceae</taxon>
        <taxon>Punica</taxon>
    </lineage>
</organism>
<comment type="caution">
    <text evidence="2">The sequence shown here is derived from an EMBL/GenBank/DDBJ whole genome shotgun (WGS) entry which is preliminary data.</text>
</comment>
<protein>
    <submittedName>
        <fullName evidence="2">Uncharacterized protein</fullName>
    </submittedName>
</protein>
<evidence type="ECO:0000256" key="1">
    <source>
        <dbReference type="SAM" id="MobiDB-lite"/>
    </source>
</evidence>
<dbReference type="EMBL" id="MTKT01001357">
    <property type="protein sequence ID" value="OWM84558.1"/>
    <property type="molecule type" value="Genomic_DNA"/>
</dbReference>
<dbReference type="AlphaFoldDB" id="A0A218XIC0"/>
<dbReference type="Proteomes" id="UP000197138">
    <property type="component" value="Unassembled WGS sequence"/>
</dbReference>
<evidence type="ECO:0000313" key="3">
    <source>
        <dbReference type="Proteomes" id="UP000197138"/>
    </source>
</evidence>